<reference evidence="3 4" key="1">
    <citation type="submission" date="2023-09" db="EMBL/GenBank/DDBJ databases">
        <title>Pyrofollis japonicus gen. nov. sp. nov., a novel member of the family Pyrodictiaceae isolated from the Iheya North hydrothermal field.</title>
        <authorList>
            <person name="Miyazaki U."/>
            <person name="Sanari M."/>
            <person name="Tame A."/>
            <person name="Kitajima M."/>
            <person name="Okamoto A."/>
            <person name="Sawayama S."/>
            <person name="Miyazaki J."/>
            <person name="Takai K."/>
            <person name="Nakagawa S."/>
        </authorList>
    </citation>
    <scope>NUCLEOTIDE SEQUENCE [LARGE SCALE GENOMIC DNA]</scope>
    <source>
        <strain evidence="3 4">AV2</strain>
    </source>
</reference>
<protein>
    <submittedName>
        <fullName evidence="3">IMP dehydrogenase</fullName>
    </submittedName>
</protein>
<accession>A0ABN6ZQV1</accession>
<dbReference type="SMART" id="SM01240">
    <property type="entry name" value="IMPDH"/>
    <property type="match status" value="1"/>
</dbReference>
<dbReference type="RefSeq" id="WP_338250159.1">
    <property type="nucleotide sequence ID" value="NZ_AP028907.1"/>
</dbReference>
<feature type="domain" description="IMP dehydrogenase/GMP reductase" evidence="2">
    <location>
        <begin position="10"/>
        <end position="456"/>
    </location>
</feature>
<name>A0ABN6ZQV1_9CREN</name>
<sequence length="469" mass="50101">MAQDTRLVEALSFDDVVLVPSLSPVEPWQVDITSKASRNVRVNVPLLSAPMDTVSEWRLAVALALLGGVGVIHRNMPVEEQRRHVERVKSHPVVELADVAVYEGEECCRVREAMRSLGLRQLPIVDSAEAVKGYVEFVDLEACSCGTPVAKLVKPGPVFELGEEGKAVDHVKRGKLDAAAMTLKGRFLGTVSVHEALAVYNPALDEEGRLRVAAAVSPFDAKRAETLDGVADILVSDVAHFHNVNVLDAAKRLVKSLESDFVAGNLGTREGVLDTVSRLEKVDGLRMGIAGGSICTTSGVAGIAAPTLFAVMQARSALEEMGIGLDTIPVIADGGVRGPGDAVKALAAGASAVMTGYMFAGTDEAAAPLVRIGNKLYKPYRGMASRGALEKRYAADRYSRVAKRVEEGIEGLVEYRGRVRRVVLEFAEGLKAGLGYAGASSIPELWRKARFARITSRIGAYTGVVKTSW</sequence>
<dbReference type="InterPro" id="IPR013785">
    <property type="entry name" value="Aldolase_TIM"/>
</dbReference>
<organism evidence="3 4">
    <name type="scientific">Pyrodictium abyssi</name>
    <dbReference type="NCBI Taxonomy" id="54256"/>
    <lineage>
        <taxon>Archaea</taxon>
        <taxon>Thermoproteota</taxon>
        <taxon>Thermoprotei</taxon>
        <taxon>Desulfurococcales</taxon>
        <taxon>Pyrodictiaceae</taxon>
        <taxon>Pyrodictium</taxon>
    </lineage>
</organism>
<gene>
    <name evidence="3" type="primary">guaB</name>
    <name evidence="3" type="ORF">PABY_22130</name>
</gene>
<dbReference type="EMBL" id="AP028907">
    <property type="protein sequence ID" value="BES82646.1"/>
    <property type="molecule type" value="Genomic_DNA"/>
</dbReference>
<dbReference type="PIRSF" id="PIRSF000130">
    <property type="entry name" value="IMPDH"/>
    <property type="match status" value="1"/>
</dbReference>
<evidence type="ECO:0000256" key="1">
    <source>
        <dbReference type="ARBA" id="ARBA00005502"/>
    </source>
</evidence>
<proteinExistence type="inferred from homology"/>
<dbReference type="PANTHER" id="PTHR11911">
    <property type="entry name" value="INOSINE-5-MONOPHOSPHATE DEHYDROGENASE RELATED"/>
    <property type="match status" value="1"/>
</dbReference>
<dbReference type="InterPro" id="IPR001093">
    <property type="entry name" value="IMP_DH_GMPRt"/>
</dbReference>
<evidence type="ECO:0000313" key="4">
    <source>
        <dbReference type="Proteomes" id="UP001341135"/>
    </source>
</evidence>
<dbReference type="GeneID" id="89290218"/>
<dbReference type="PANTHER" id="PTHR11911:SF111">
    <property type="entry name" value="INOSINE-5'-MONOPHOSPHATE DEHYDROGENASE"/>
    <property type="match status" value="1"/>
</dbReference>
<dbReference type="InterPro" id="IPR005990">
    <property type="entry name" value="IMP_DH"/>
</dbReference>
<dbReference type="Gene3D" id="3.20.20.70">
    <property type="entry name" value="Aldolase class I"/>
    <property type="match status" value="1"/>
</dbReference>
<dbReference type="Pfam" id="PF00478">
    <property type="entry name" value="IMPDH"/>
    <property type="match status" value="1"/>
</dbReference>
<evidence type="ECO:0000259" key="2">
    <source>
        <dbReference type="Pfam" id="PF00478"/>
    </source>
</evidence>
<comment type="similarity">
    <text evidence="1">Belongs to the IMPDH/GMPR family.</text>
</comment>
<evidence type="ECO:0000313" key="3">
    <source>
        <dbReference type="EMBL" id="BES82646.1"/>
    </source>
</evidence>
<dbReference type="SUPFAM" id="SSF51412">
    <property type="entry name" value="Inosine monophosphate dehydrogenase (IMPDH)"/>
    <property type="match status" value="1"/>
</dbReference>
<keyword evidence="4" id="KW-1185">Reference proteome</keyword>
<dbReference type="Proteomes" id="UP001341135">
    <property type="component" value="Chromosome"/>
</dbReference>
<dbReference type="CDD" id="cd00381">
    <property type="entry name" value="IMPDH"/>
    <property type="match status" value="1"/>
</dbReference>